<dbReference type="Pfam" id="PF00089">
    <property type="entry name" value="Trypsin"/>
    <property type="match status" value="1"/>
</dbReference>
<dbReference type="FunFam" id="2.40.10.10:FF:000068">
    <property type="entry name" value="transmembrane protease serine 2"/>
    <property type="match status" value="1"/>
</dbReference>
<organism evidence="5 6">
    <name type="scientific">Anopheles maculatus</name>
    <dbReference type="NCBI Taxonomy" id="74869"/>
    <lineage>
        <taxon>Eukaryota</taxon>
        <taxon>Metazoa</taxon>
        <taxon>Ecdysozoa</taxon>
        <taxon>Arthropoda</taxon>
        <taxon>Hexapoda</taxon>
        <taxon>Insecta</taxon>
        <taxon>Pterygota</taxon>
        <taxon>Neoptera</taxon>
        <taxon>Endopterygota</taxon>
        <taxon>Diptera</taxon>
        <taxon>Nematocera</taxon>
        <taxon>Culicoidea</taxon>
        <taxon>Culicidae</taxon>
        <taxon>Anophelinae</taxon>
        <taxon>Anopheles</taxon>
        <taxon>Anopheles maculatus group</taxon>
    </lineage>
</organism>
<dbReference type="PROSITE" id="PS00135">
    <property type="entry name" value="TRYPSIN_SER"/>
    <property type="match status" value="1"/>
</dbReference>
<dbReference type="PANTHER" id="PTHR24252:SF7">
    <property type="entry name" value="HYALIN"/>
    <property type="match status" value="1"/>
</dbReference>
<dbReference type="SUPFAM" id="SSF50494">
    <property type="entry name" value="Trypsin-like serine proteases"/>
    <property type="match status" value="1"/>
</dbReference>
<keyword evidence="6" id="KW-1185">Reference proteome</keyword>
<evidence type="ECO:0000313" key="5">
    <source>
        <dbReference type="EnsemblMetazoa" id="AMAM013037-PA"/>
    </source>
</evidence>
<name>A0A182STF1_9DIPT</name>
<dbReference type="SMART" id="SM00020">
    <property type="entry name" value="Tryp_SPc"/>
    <property type="match status" value="1"/>
</dbReference>
<proteinExistence type="inferred from homology"/>
<dbReference type="EnsemblMetazoa" id="AMAM013037-RA">
    <property type="protein sequence ID" value="AMAM013037-PA"/>
    <property type="gene ID" value="AMAM013037"/>
</dbReference>
<keyword evidence="3" id="KW-0378">Hydrolase</keyword>
<dbReference type="AlphaFoldDB" id="A0A182STF1"/>
<dbReference type="GO" id="GO:0004252">
    <property type="term" value="F:serine-type endopeptidase activity"/>
    <property type="evidence" value="ECO:0007669"/>
    <property type="project" value="InterPro"/>
</dbReference>
<dbReference type="GO" id="GO:0006508">
    <property type="term" value="P:proteolysis"/>
    <property type="evidence" value="ECO:0007669"/>
    <property type="project" value="UniProtKB-KW"/>
</dbReference>
<dbReference type="PROSITE" id="PS50240">
    <property type="entry name" value="TRYPSIN_DOM"/>
    <property type="match status" value="1"/>
</dbReference>
<comment type="similarity">
    <text evidence="2">Belongs to the peptidase S1 family. CLIP subfamily.</text>
</comment>
<evidence type="ECO:0000256" key="2">
    <source>
        <dbReference type="ARBA" id="ARBA00024195"/>
    </source>
</evidence>
<evidence type="ECO:0000256" key="1">
    <source>
        <dbReference type="ARBA" id="ARBA00023157"/>
    </source>
</evidence>
<dbReference type="Gene3D" id="2.40.10.10">
    <property type="entry name" value="Trypsin-like serine proteases"/>
    <property type="match status" value="1"/>
</dbReference>
<dbReference type="InterPro" id="IPR001254">
    <property type="entry name" value="Trypsin_dom"/>
</dbReference>
<evidence type="ECO:0000313" key="6">
    <source>
        <dbReference type="Proteomes" id="UP000075901"/>
    </source>
</evidence>
<dbReference type="PROSITE" id="PS00134">
    <property type="entry name" value="TRYPSIN_HIS"/>
    <property type="match status" value="1"/>
</dbReference>
<evidence type="ECO:0000256" key="3">
    <source>
        <dbReference type="RuleBase" id="RU363034"/>
    </source>
</evidence>
<dbReference type="VEuPathDB" id="VectorBase:AMAM013037"/>
<protein>
    <recommendedName>
        <fullName evidence="4">Peptidase S1 domain-containing protein</fullName>
    </recommendedName>
</protein>
<dbReference type="InterPro" id="IPR001314">
    <property type="entry name" value="Peptidase_S1A"/>
</dbReference>
<accession>A0A182STF1</accession>
<sequence>GICRKAAVCPQGIRSNGARCEFSGNDPVVCCPDNSMSTGDTTSNRITTRIAKQECERINSGSAHLTDHVSGRRLEADRGEFPFMSLVVFSGEQSEGTRCGASLIAPRFLLTAAHCFRDASPAKVYLGIILPNDAEKDEYVVRQLHTHEEYRSRRNDIALLELEKDVVFKRDVSPVCLNTDVSDIGPTVNLTVMGWGSDGNGMRADKLWKAVVNEIPLDQCKKMYRSANLSVSITDDQLCALGEIWQDEYTDACEGDSGGPLVMRVRQKFYIVGVVSTGAPCGGQIPGLYTRVTRYLDWIEQRVWGSGQS</sequence>
<dbReference type="Proteomes" id="UP000075901">
    <property type="component" value="Unassembled WGS sequence"/>
</dbReference>
<reference evidence="5" key="2">
    <citation type="submission" date="2020-05" db="UniProtKB">
        <authorList>
            <consortium name="EnsemblMetazoa"/>
        </authorList>
    </citation>
    <scope>IDENTIFICATION</scope>
    <source>
        <strain evidence="5">maculatus3</strain>
    </source>
</reference>
<keyword evidence="3" id="KW-0645">Protease</keyword>
<dbReference type="PANTHER" id="PTHR24252">
    <property type="entry name" value="ACROSIN-RELATED"/>
    <property type="match status" value="1"/>
</dbReference>
<reference evidence="6" key="1">
    <citation type="submission" date="2013-09" db="EMBL/GenBank/DDBJ databases">
        <title>The Genome Sequence of Anopheles maculatus species B.</title>
        <authorList>
            <consortium name="The Broad Institute Genomics Platform"/>
            <person name="Neafsey D.E."/>
            <person name="Besansky N."/>
            <person name="Howell P."/>
            <person name="Walton C."/>
            <person name="Young S.K."/>
            <person name="Zeng Q."/>
            <person name="Gargeya S."/>
            <person name="Fitzgerald M."/>
            <person name="Haas B."/>
            <person name="Abouelleil A."/>
            <person name="Allen A.W."/>
            <person name="Alvarado L."/>
            <person name="Arachchi H.M."/>
            <person name="Berlin A.M."/>
            <person name="Chapman S.B."/>
            <person name="Gainer-Dewar J."/>
            <person name="Goldberg J."/>
            <person name="Griggs A."/>
            <person name="Gujja S."/>
            <person name="Hansen M."/>
            <person name="Howarth C."/>
            <person name="Imamovic A."/>
            <person name="Ireland A."/>
            <person name="Larimer J."/>
            <person name="McCowan C."/>
            <person name="Murphy C."/>
            <person name="Pearson M."/>
            <person name="Poon T.W."/>
            <person name="Priest M."/>
            <person name="Roberts A."/>
            <person name="Saif S."/>
            <person name="Shea T."/>
            <person name="Sisk P."/>
            <person name="Sykes S."/>
            <person name="Wortman J."/>
            <person name="Nusbaum C."/>
            <person name="Birren B."/>
        </authorList>
    </citation>
    <scope>NUCLEOTIDE SEQUENCE [LARGE SCALE GENOMIC DNA]</scope>
    <source>
        <strain evidence="6">maculatus3</strain>
    </source>
</reference>
<keyword evidence="1" id="KW-1015">Disulfide bond</keyword>
<dbReference type="InterPro" id="IPR009003">
    <property type="entry name" value="Peptidase_S1_PA"/>
</dbReference>
<keyword evidence="3" id="KW-0720">Serine protease</keyword>
<dbReference type="PRINTS" id="PR00722">
    <property type="entry name" value="CHYMOTRYPSIN"/>
</dbReference>
<feature type="domain" description="Peptidase S1" evidence="4">
    <location>
        <begin position="68"/>
        <end position="304"/>
    </location>
</feature>
<dbReference type="InterPro" id="IPR043504">
    <property type="entry name" value="Peptidase_S1_PA_chymotrypsin"/>
</dbReference>
<dbReference type="CDD" id="cd00190">
    <property type="entry name" value="Tryp_SPc"/>
    <property type="match status" value="1"/>
</dbReference>
<evidence type="ECO:0000259" key="4">
    <source>
        <dbReference type="PROSITE" id="PS50240"/>
    </source>
</evidence>
<dbReference type="InterPro" id="IPR033116">
    <property type="entry name" value="TRYPSIN_SER"/>
</dbReference>
<dbReference type="InterPro" id="IPR018114">
    <property type="entry name" value="TRYPSIN_HIS"/>
</dbReference>